<reference evidence="1 2" key="1">
    <citation type="submission" date="2018-08" db="EMBL/GenBank/DDBJ databases">
        <title>Genomic investigation of the strawberry pathogen Phytophthora fragariae indicates pathogenicity is determined by transcriptional variation in three key races.</title>
        <authorList>
            <person name="Adams T.M."/>
            <person name="Armitage A.D."/>
            <person name="Sobczyk M.K."/>
            <person name="Bates H.J."/>
            <person name="Dunwell J.M."/>
            <person name="Nellist C.F."/>
            <person name="Harrison R.J."/>
        </authorList>
    </citation>
    <scope>NUCLEOTIDE SEQUENCE [LARGE SCALE GENOMIC DNA]</scope>
    <source>
        <strain evidence="1 2">SCRP333</strain>
    </source>
</reference>
<comment type="caution">
    <text evidence="1">The sequence shown here is derived from an EMBL/GenBank/DDBJ whole genome shotgun (WGS) entry which is preliminary data.</text>
</comment>
<organism evidence="1 2">
    <name type="scientific">Phytophthora rubi</name>
    <dbReference type="NCBI Taxonomy" id="129364"/>
    <lineage>
        <taxon>Eukaryota</taxon>
        <taxon>Sar</taxon>
        <taxon>Stramenopiles</taxon>
        <taxon>Oomycota</taxon>
        <taxon>Peronosporomycetes</taxon>
        <taxon>Peronosporales</taxon>
        <taxon>Peronosporaceae</taxon>
        <taxon>Phytophthora</taxon>
    </lineage>
</organism>
<evidence type="ECO:0000313" key="1">
    <source>
        <dbReference type="EMBL" id="KAE9289161.1"/>
    </source>
</evidence>
<name>A0A6A4CMT9_9STRA</name>
<accession>A0A6A4CMT9</accession>
<gene>
    <name evidence="1" type="ORF">PR003_g25631</name>
</gene>
<sequence length="41" mass="4834">MCHSYSAFSSGMEKWKKMRTVFHEVRFEYGLEVDFEADALA</sequence>
<protein>
    <submittedName>
        <fullName evidence="1">Uncharacterized protein</fullName>
    </submittedName>
</protein>
<dbReference type="AlphaFoldDB" id="A0A6A4CMT9"/>
<keyword evidence="2" id="KW-1185">Reference proteome</keyword>
<dbReference type="EMBL" id="QXFT01003115">
    <property type="protein sequence ID" value="KAE9289161.1"/>
    <property type="molecule type" value="Genomic_DNA"/>
</dbReference>
<evidence type="ECO:0000313" key="2">
    <source>
        <dbReference type="Proteomes" id="UP000434957"/>
    </source>
</evidence>
<dbReference type="Proteomes" id="UP000434957">
    <property type="component" value="Unassembled WGS sequence"/>
</dbReference>
<proteinExistence type="predicted"/>